<name>A0A6M8T5W9_GLAPU</name>
<protein>
    <submittedName>
        <fullName evidence="1">Uncharacterized protein</fullName>
    </submittedName>
</protein>
<dbReference type="RefSeq" id="WP_021110752.1">
    <property type="nucleotide sequence ID" value="NZ_CP054198.1"/>
</dbReference>
<dbReference type="Proteomes" id="UP001148834">
    <property type="component" value="Unassembled WGS sequence"/>
</dbReference>
<proteinExistence type="predicted"/>
<reference evidence="1" key="1">
    <citation type="submission" date="2022-09" db="EMBL/GenBank/DDBJ databases">
        <title>Molecular characterization of Glaesserella parasuis strains circulating in commercial swine farms using whole-genome sequencing.</title>
        <authorList>
            <person name="Mugabi R."/>
            <person name="Clavijo M."/>
            <person name="Li G."/>
        </authorList>
    </citation>
    <scope>NUCLEOTIDE SEQUENCE</scope>
    <source>
        <strain evidence="1">0435-53</strain>
    </source>
</reference>
<evidence type="ECO:0000313" key="2">
    <source>
        <dbReference type="Proteomes" id="UP001148834"/>
    </source>
</evidence>
<evidence type="ECO:0000313" key="1">
    <source>
        <dbReference type="EMBL" id="MDD2167653.1"/>
    </source>
</evidence>
<gene>
    <name evidence="1" type="ORF">N5925_03330</name>
</gene>
<accession>A0A6M8T5W9</accession>
<dbReference type="EMBL" id="JAODIR010000011">
    <property type="protein sequence ID" value="MDD2167653.1"/>
    <property type="molecule type" value="Genomic_DNA"/>
</dbReference>
<dbReference type="AlphaFoldDB" id="A0A6M8T5W9"/>
<sequence length="68" mass="8450">MRVPDPMRYETKDDYYEALEKFEAYQQAKYNDEVVPDEWDEFCEEVLICNPRERDYQDQTWLFGRKDV</sequence>
<organism evidence="1 2">
    <name type="scientific">Glaesserella parasuis</name>
    <name type="common">Haemophilus parasuis</name>
    <dbReference type="NCBI Taxonomy" id="738"/>
    <lineage>
        <taxon>Bacteria</taxon>
        <taxon>Pseudomonadati</taxon>
        <taxon>Pseudomonadota</taxon>
        <taxon>Gammaproteobacteria</taxon>
        <taxon>Pasteurellales</taxon>
        <taxon>Pasteurellaceae</taxon>
        <taxon>Glaesserella</taxon>
    </lineage>
</organism>
<comment type="caution">
    <text evidence="1">The sequence shown here is derived from an EMBL/GenBank/DDBJ whole genome shotgun (WGS) entry which is preliminary data.</text>
</comment>